<protein>
    <submittedName>
        <fullName evidence="5">Transketolase</fullName>
    </submittedName>
</protein>
<evidence type="ECO:0000313" key="5">
    <source>
        <dbReference type="EMBL" id="WXA90008.1"/>
    </source>
</evidence>
<comment type="similarity">
    <text evidence="2">Belongs to the transketolase family.</text>
</comment>
<dbReference type="PANTHER" id="PTHR47514:SF1">
    <property type="entry name" value="TRANSKETOLASE N-TERMINAL SECTION-RELATED"/>
    <property type="match status" value="1"/>
</dbReference>
<feature type="domain" description="Transketolase N-terminal" evidence="4">
    <location>
        <begin position="33"/>
        <end position="273"/>
    </location>
</feature>
<name>A0ABZ2JY48_9BACT</name>
<dbReference type="CDD" id="cd02012">
    <property type="entry name" value="TPP_TK"/>
    <property type="match status" value="1"/>
</dbReference>
<evidence type="ECO:0000256" key="1">
    <source>
        <dbReference type="ARBA" id="ARBA00001964"/>
    </source>
</evidence>
<dbReference type="InterPro" id="IPR029061">
    <property type="entry name" value="THDP-binding"/>
</dbReference>
<accession>A0ABZ2JY48</accession>
<dbReference type="SUPFAM" id="SSF52518">
    <property type="entry name" value="Thiamin diphosphate-binding fold (THDP-binding)"/>
    <property type="match status" value="1"/>
</dbReference>
<dbReference type="PANTHER" id="PTHR47514">
    <property type="entry name" value="TRANSKETOLASE N-TERMINAL SECTION-RELATED"/>
    <property type="match status" value="1"/>
</dbReference>
<proteinExistence type="inferred from homology"/>
<comment type="cofactor">
    <cofactor evidence="1">
        <name>thiamine diphosphate</name>
        <dbReference type="ChEBI" id="CHEBI:58937"/>
    </cofactor>
</comment>
<dbReference type="Proteomes" id="UP001379533">
    <property type="component" value="Chromosome"/>
</dbReference>
<organism evidence="5 6">
    <name type="scientific">Pendulispora brunnea</name>
    <dbReference type="NCBI Taxonomy" id="2905690"/>
    <lineage>
        <taxon>Bacteria</taxon>
        <taxon>Pseudomonadati</taxon>
        <taxon>Myxococcota</taxon>
        <taxon>Myxococcia</taxon>
        <taxon>Myxococcales</taxon>
        <taxon>Sorangiineae</taxon>
        <taxon>Pendulisporaceae</taxon>
        <taxon>Pendulispora</taxon>
    </lineage>
</organism>
<dbReference type="InterPro" id="IPR005474">
    <property type="entry name" value="Transketolase_N"/>
</dbReference>
<evidence type="ECO:0000256" key="3">
    <source>
        <dbReference type="ARBA" id="ARBA00023052"/>
    </source>
</evidence>
<reference evidence="5 6" key="1">
    <citation type="submission" date="2021-12" db="EMBL/GenBank/DDBJ databases">
        <title>Discovery of the Pendulisporaceae a myxobacterial family with distinct sporulation behavior and unique specialized metabolism.</title>
        <authorList>
            <person name="Garcia R."/>
            <person name="Popoff A."/>
            <person name="Bader C.D."/>
            <person name="Loehr J."/>
            <person name="Walesch S."/>
            <person name="Walt C."/>
            <person name="Boldt J."/>
            <person name="Bunk B."/>
            <person name="Haeckl F.J.F.P.J."/>
            <person name="Gunesch A.P."/>
            <person name="Birkelbach J."/>
            <person name="Nuebel U."/>
            <person name="Pietschmann T."/>
            <person name="Bach T."/>
            <person name="Mueller R."/>
        </authorList>
    </citation>
    <scope>NUCLEOTIDE SEQUENCE [LARGE SCALE GENOMIC DNA]</scope>
    <source>
        <strain evidence="5 6">MSr12523</strain>
    </source>
</reference>
<dbReference type="EMBL" id="CP089982">
    <property type="protein sequence ID" value="WXA90008.1"/>
    <property type="molecule type" value="Genomic_DNA"/>
</dbReference>
<evidence type="ECO:0000259" key="4">
    <source>
        <dbReference type="Pfam" id="PF00456"/>
    </source>
</evidence>
<keyword evidence="3" id="KW-0786">Thiamine pyrophosphate</keyword>
<gene>
    <name evidence="5" type="ORF">LZC95_26335</name>
</gene>
<keyword evidence="6" id="KW-1185">Reference proteome</keyword>
<evidence type="ECO:0000256" key="2">
    <source>
        <dbReference type="ARBA" id="ARBA00007131"/>
    </source>
</evidence>
<dbReference type="Pfam" id="PF00456">
    <property type="entry name" value="Transketolase_N"/>
    <property type="match status" value="1"/>
</dbReference>
<dbReference type="Gene3D" id="3.40.50.970">
    <property type="match status" value="1"/>
</dbReference>
<dbReference type="RefSeq" id="WP_394840621.1">
    <property type="nucleotide sequence ID" value="NZ_CP089982.1"/>
</dbReference>
<sequence length="291" mass="32575">MRLSHDQRQSLENLALRVREHVIRMSTRGGCFIGASLSCTDLLVHLYSRVLRVHPETMDDPDRDYLLLSKGHDVPALYGTLAELGFFPKERLSNHLRPNDYIYWHPNRAVPGIEFHSGSLGHLASVGVGIALDAKMRGGRSRVFVILGDGELNEGSVWEALLVASAKKLDNFIAIVDRNHFQANVRTEELIPLEPLQDKFRAFGASVLRVDGHDHDALASAFEQLPPLREAEGTCPTVIVCDTVRGKGLPSIEQRADRWFCNFTEDEVEQLLAELHCGQRAHIQSEGLMVR</sequence>
<evidence type="ECO:0000313" key="6">
    <source>
        <dbReference type="Proteomes" id="UP001379533"/>
    </source>
</evidence>